<proteinExistence type="predicted"/>
<sequence length="206" mass="23221">MKRVIFTAVLLSVFLAACSAGKTQSEPMLERKELTDDEQRYLDMGLDYSMVYNVTGAFPEQIQSAELMINVYRNGEKLEEASISGFRYGLINGEDEELSEIDFGINWDGEEEDAALKLTMGDKNIKGQKVVSQGMAQTTTNVPFVFDSTAYTNVKNIPIEADGVSPLAIMTSGNHITDNWYKEENRERIINHDEKVAIFEVKWLTK</sequence>
<dbReference type="Proteomes" id="UP000198892">
    <property type="component" value="Unassembled WGS sequence"/>
</dbReference>
<evidence type="ECO:0008006" key="4">
    <source>
        <dbReference type="Google" id="ProtNLM"/>
    </source>
</evidence>
<dbReference type="AlphaFoldDB" id="A0A1I5UQT5"/>
<evidence type="ECO:0000313" key="3">
    <source>
        <dbReference type="Proteomes" id="UP000198892"/>
    </source>
</evidence>
<keyword evidence="3" id="KW-1185">Reference proteome</keyword>
<dbReference type="RefSeq" id="WP_093337887.1">
    <property type="nucleotide sequence ID" value="NZ_FOXD01000014.1"/>
</dbReference>
<name>A0A1I5UQT5_9BACI</name>
<protein>
    <recommendedName>
        <fullName evidence="4">Lipoprotein</fullName>
    </recommendedName>
</protein>
<keyword evidence="1" id="KW-0732">Signal</keyword>
<accession>A0A1I5UQT5</accession>
<feature type="chain" id="PRO_5039463948" description="Lipoprotein" evidence="1">
    <location>
        <begin position="20"/>
        <end position="206"/>
    </location>
</feature>
<reference evidence="3" key="1">
    <citation type="submission" date="2016-10" db="EMBL/GenBank/DDBJ databases">
        <authorList>
            <person name="Varghese N."/>
            <person name="Submissions S."/>
        </authorList>
    </citation>
    <scope>NUCLEOTIDE SEQUENCE [LARGE SCALE GENOMIC DNA]</scope>
    <source>
        <strain evidence="3">S7</strain>
    </source>
</reference>
<organism evidence="2 3">
    <name type="scientific">Salibacterium halotolerans</name>
    <dbReference type="NCBI Taxonomy" id="1884432"/>
    <lineage>
        <taxon>Bacteria</taxon>
        <taxon>Bacillati</taxon>
        <taxon>Bacillota</taxon>
        <taxon>Bacilli</taxon>
        <taxon>Bacillales</taxon>
        <taxon>Bacillaceae</taxon>
    </lineage>
</organism>
<gene>
    <name evidence="2" type="ORF">SAMN05518683_11419</name>
</gene>
<feature type="signal peptide" evidence="1">
    <location>
        <begin position="1"/>
        <end position="19"/>
    </location>
</feature>
<evidence type="ECO:0000313" key="2">
    <source>
        <dbReference type="EMBL" id="SFP97621.1"/>
    </source>
</evidence>
<dbReference type="PROSITE" id="PS51257">
    <property type="entry name" value="PROKAR_LIPOPROTEIN"/>
    <property type="match status" value="1"/>
</dbReference>
<dbReference type="EMBL" id="FOXD01000014">
    <property type="protein sequence ID" value="SFP97621.1"/>
    <property type="molecule type" value="Genomic_DNA"/>
</dbReference>
<dbReference type="OrthoDB" id="9827359at2"/>
<evidence type="ECO:0000256" key="1">
    <source>
        <dbReference type="SAM" id="SignalP"/>
    </source>
</evidence>